<keyword evidence="2" id="KW-1185">Reference proteome</keyword>
<evidence type="ECO:0000313" key="2">
    <source>
        <dbReference type="Proteomes" id="UP000676325"/>
    </source>
</evidence>
<name>A0A941EJX2_9ACTN</name>
<dbReference type="Proteomes" id="UP000676325">
    <property type="component" value="Unassembled WGS sequence"/>
</dbReference>
<proteinExistence type="predicted"/>
<reference evidence="1" key="1">
    <citation type="submission" date="2021-04" db="EMBL/GenBank/DDBJ databases">
        <title>Genome based classification of Actinospica acidithermotolerans sp. nov., an actinobacterium isolated from an Indonesian hot spring.</title>
        <authorList>
            <person name="Kusuma A.B."/>
            <person name="Putra K.E."/>
            <person name="Nafisah S."/>
            <person name="Loh J."/>
            <person name="Nouioui I."/>
            <person name="Goodfellow M."/>
        </authorList>
    </citation>
    <scope>NUCLEOTIDE SEQUENCE</scope>
    <source>
        <strain evidence="1">MGRD01-02</strain>
    </source>
</reference>
<protein>
    <submittedName>
        <fullName evidence="1">Uncharacterized protein</fullName>
    </submittedName>
</protein>
<accession>A0A941EJX2</accession>
<dbReference type="AlphaFoldDB" id="A0A941EJX2"/>
<organism evidence="1 2">
    <name type="scientific">Actinospica acidithermotolerans</name>
    <dbReference type="NCBI Taxonomy" id="2828514"/>
    <lineage>
        <taxon>Bacteria</taxon>
        <taxon>Bacillati</taxon>
        <taxon>Actinomycetota</taxon>
        <taxon>Actinomycetes</taxon>
        <taxon>Catenulisporales</taxon>
        <taxon>Actinospicaceae</taxon>
        <taxon>Actinospica</taxon>
    </lineage>
</organism>
<dbReference type="RefSeq" id="WP_212521580.1">
    <property type="nucleotide sequence ID" value="NZ_JAGSOH010000133.1"/>
</dbReference>
<dbReference type="EMBL" id="JAGSOH010000133">
    <property type="protein sequence ID" value="MBR7830454.1"/>
    <property type="molecule type" value="Genomic_DNA"/>
</dbReference>
<sequence>MAVYELAVFEDGYLPGAPLLRGVCLDCGYASAPAGREPPDDDEPGAVLASTGTGCCRG</sequence>
<comment type="caution">
    <text evidence="1">The sequence shown here is derived from an EMBL/GenBank/DDBJ whole genome shotgun (WGS) entry which is preliminary data.</text>
</comment>
<gene>
    <name evidence="1" type="ORF">KDK95_29405</name>
</gene>
<evidence type="ECO:0000313" key="1">
    <source>
        <dbReference type="EMBL" id="MBR7830454.1"/>
    </source>
</evidence>